<evidence type="ECO:0000313" key="8">
    <source>
        <dbReference type="Proteomes" id="UP000240883"/>
    </source>
</evidence>
<dbReference type="SUPFAM" id="SSF51905">
    <property type="entry name" value="FAD/NAD(P)-binding domain"/>
    <property type="match status" value="1"/>
</dbReference>
<gene>
    <name evidence="7" type="ORF">BS50DRAFT_609880</name>
</gene>
<keyword evidence="4" id="KW-0274">FAD</keyword>
<protein>
    <submittedName>
        <fullName evidence="7">FAD/NAD(P)-binding domain-containing protein</fullName>
    </submittedName>
</protein>
<comment type="cofactor">
    <cofactor evidence="1">
        <name>FAD</name>
        <dbReference type="ChEBI" id="CHEBI:57692"/>
    </cofactor>
</comment>
<organism evidence="7 8">
    <name type="scientific">Corynespora cassiicola Philippines</name>
    <dbReference type="NCBI Taxonomy" id="1448308"/>
    <lineage>
        <taxon>Eukaryota</taxon>
        <taxon>Fungi</taxon>
        <taxon>Dikarya</taxon>
        <taxon>Ascomycota</taxon>
        <taxon>Pezizomycotina</taxon>
        <taxon>Dothideomycetes</taxon>
        <taxon>Pleosporomycetidae</taxon>
        <taxon>Pleosporales</taxon>
        <taxon>Corynesporascaceae</taxon>
        <taxon>Corynespora</taxon>
    </lineage>
</organism>
<dbReference type="Proteomes" id="UP000240883">
    <property type="component" value="Unassembled WGS sequence"/>
</dbReference>
<dbReference type="PANTHER" id="PTHR43098:SF2">
    <property type="entry name" value="FAD-BINDING MONOOXYGENASE AUSB-RELATED"/>
    <property type="match status" value="1"/>
</dbReference>
<accession>A0A2T2NRY4</accession>
<evidence type="ECO:0000256" key="1">
    <source>
        <dbReference type="ARBA" id="ARBA00001974"/>
    </source>
</evidence>
<dbReference type="OrthoDB" id="66881at2759"/>
<proteinExistence type="inferred from homology"/>
<evidence type="ECO:0000256" key="6">
    <source>
        <dbReference type="ARBA" id="ARBA00023002"/>
    </source>
</evidence>
<evidence type="ECO:0000313" key="7">
    <source>
        <dbReference type="EMBL" id="PSN68163.1"/>
    </source>
</evidence>
<keyword evidence="3" id="KW-0285">Flavoprotein</keyword>
<reference evidence="7 8" key="1">
    <citation type="journal article" date="2018" name="Front. Microbiol.">
        <title>Genome-Wide Analysis of Corynespora cassiicola Leaf Fall Disease Putative Effectors.</title>
        <authorList>
            <person name="Lopez D."/>
            <person name="Ribeiro S."/>
            <person name="Label P."/>
            <person name="Fumanal B."/>
            <person name="Venisse J.S."/>
            <person name="Kohler A."/>
            <person name="de Oliveira R.R."/>
            <person name="Labutti K."/>
            <person name="Lipzen A."/>
            <person name="Lail K."/>
            <person name="Bauer D."/>
            <person name="Ohm R.A."/>
            <person name="Barry K.W."/>
            <person name="Spatafora J."/>
            <person name="Grigoriev I.V."/>
            <person name="Martin F.M."/>
            <person name="Pujade-Renaud V."/>
        </authorList>
    </citation>
    <scope>NUCLEOTIDE SEQUENCE [LARGE SCALE GENOMIC DNA]</scope>
    <source>
        <strain evidence="7 8">Philippines</strain>
    </source>
</reference>
<evidence type="ECO:0000256" key="2">
    <source>
        <dbReference type="ARBA" id="ARBA00010139"/>
    </source>
</evidence>
<dbReference type="EMBL" id="KZ678134">
    <property type="protein sequence ID" value="PSN68163.1"/>
    <property type="molecule type" value="Genomic_DNA"/>
</dbReference>
<dbReference type="Gene3D" id="3.50.50.60">
    <property type="entry name" value="FAD/NAD(P)-binding domain"/>
    <property type="match status" value="2"/>
</dbReference>
<keyword evidence="5" id="KW-0521">NADP</keyword>
<dbReference type="GO" id="GO:0016491">
    <property type="term" value="F:oxidoreductase activity"/>
    <property type="evidence" value="ECO:0007669"/>
    <property type="project" value="UniProtKB-KW"/>
</dbReference>
<dbReference type="InterPro" id="IPR050775">
    <property type="entry name" value="FAD-binding_Monooxygenases"/>
</dbReference>
<keyword evidence="6" id="KW-0560">Oxidoreductase</keyword>
<dbReference type="PANTHER" id="PTHR43098">
    <property type="entry name" value="L-ORNITHINE N(5)-MONOOXYGENASE-RELATED"/>
    <property type="match status" value="1"/>
</dbReference>
<dbReference type="AlphaFoldDB" id="A0A2T2NRY4"/>
<name>A0A2T2NRY4_CORCC</name>
<sequence>MTADTLTVDPEIKLKYEEEKQKRIRKDGGQQFIDLINSEQYHHLAEDPWVDHAALNSEEPPIQDGGSYGYLTLGAGYGGLIFAARLIDSGVPAKDIRMVDTAGGFGGTWYWNRYPGLMCDIESYSYMPLLEETGYMPKNRYAYGPELRQYAEKIASHYDLSKNALFRSRIVKQTWDDKAKVWKVHISEYRGPQYGFRDLHGLRVGILGTGATAVQAVPRLAEFAKHLYVFQRTPSSCAERGQRDTDPVEFKKISAEKGWQRKRQENLNSFTRGEPLEENLVRDGWCKLPAFSAVIGSSRKGAIPPQDMQSHLTELEALDLPWAQTLRKRVEEIVEDKEAAENLKFWYPTYCKRPTFHDEYLQSFNKPNVQLVQTAPEGIESATERGVTVNGVEYPVDLMIFSTGYGLAVSKGTGCPADSSDVEVVGRNGLTMPQKWIERGPATLHGVATRDFPNLFFNSSSQSGAACNVSYVLDITATHTAYIIKSARETAGKEQFSVEPTEQAEERWSMETAQLSTWFVAFPTCTPGYYNNYGTIGTKKGPGEIDPKEMIKAARKAPWGLGSQNYASRIEGWRESGKALEDLDILA</sequence>
<dbReference type="InterPro" id="IPR036188">
    <property type="entry name" value="FAD/NAD-bd_sf"/>
</dbReference>
<evidence type="ECO:0000256" key="3">
    <source>
        <dbReference type="ARBA" id="ARBA00022630"/>
    </source>
</evidence>
<keyword evidence="8" id="KW-1185">Reference proteome</keyword>
<comment type="similarity">
    <text evidence="2">Belongs to the FAD-binding monooxygenase family.</text>
</comment>
<evidence type="ECO:0000256" key="5">
    <source>
        <dbReference type="ARBA" id="ARBA00022857"/>
    </source>
</evidence>
<evidence type="ECO:0000256" key="4">
    <source>
        <dbReference type="ARBA" id="ARBA00022827"/>
    </source>
</evidence>